<feature type="compositionally biased region" description="Pro residues" evidence="6">
    <location>
        <begin position="473"/>
        <end position="497"/>
    </location>
</feature>
<organism evidence="9 10">
    <name type="scientific">Streptomyces beihaiensis</name>
    <dbReference type="NCBI Taxonomy" id="2984495"/>
    <lineage>
        <taxon>Bacteria</taxon>
        <taxon>Bacillati</taxon>
        <taxon>Actinomycetota</taxon>
        <taxon>Actinomycetes</taxon>
        <taxon>Kitasatosporales</taxon>
        <taxon>Streptomycetaceae</taxon>
        <taxon>Streptomyces</taxon>
    </lineage>
</organism>
<dbReference type="Gene3D" id="1.10.10.10">
    <property type="entry name" value="Winged helix-like DNA-binding domain superfamily/Winged helix DNA-binding domain"/>
    <property type="match status" value="1"/>
</dbReference>
<dbReference type="RefSeq" id="WP_266600357.1">
    <property type="nucleotide sequence ID" value="NZ_JAPHNL010000168.1"/>
</dbReference>
<comment type="caution">
    <text evidence="9">The sequence shown here is derived from an EMBL/GenBank/DDBJ whole genome shotgun (WGS) entry which is preliminary data.</text>
</comment>
<protein>
    <submittedName>
        <fullName evidence="9">Zf-HC2 domain-containing protein</fullName>
    </submittedName>
</protein>
<evidence type="ECO:0000313" key="10">
    <source>
        <dbReference type="Proteomes" id="UP001163064"/>
    </source>
</evidence>
<dbReference type="InterPro" id="IPR027383">
    <property type="entry name" value="Znf_put"/>
</dbReference>
<keyword evidence="10" id="KW-1185">Reference proteome</keyword>
<evidence type="ECO:0000259" key="8">
    <source>
        <dbReference type="Pfam" id="PF13490"/>
    </source>
</evidence>
<name>A0ABT3TW03_9ACTN</name>
<evidence type="ECO:0000259" key="7">
    <source>
        <dbReference type="Pfam" id="PF04542"/>
    </source>
</evidence>
<dbReference type="Proteomes" id="UP001163064">
    <property type="component" value="Unassembled WGS sequence"/>
</dbReference>
<dbReference type="InterPro" id="IPR039425">
    <property type="entry name" value="RNA_pol_sigma-70-like"/>
</dbReference>
<dbReference type="Pfam" id="PF04542">
    <property type="entry name" value="Sigma70_r2"/>
    <property type="match status" value="1"/>
</dbReference>
<dbReference type="PRINTS" id="PR01217">
    <property type="entry name" value="PRICHEXTENSN"/>
</dbReference>
<dbReference type="InterPro" id="IPR013325">
    <property type="entry name" value="RNA_pol_sigma_r2"/>
</dbReference>
<evidence type="ECO:0000256" key="5">
    <source>
        <dbReference type="ARBA" id="ARBA00023163"/>
    </source>
</evidence>
<keyword evidence="2" id="KW-0805">Transcription regulation</keyword>
<feature type="compositionally biased region" description="Basic and acidic residues" evidence="6">
    <location>
        <begin position="345"/>
        <end position="357"/>
    </location>
</feature>
<keyword evidence="3" id="KW-0731">Sigma factor</keyword>
<keyword evidence="4" id="KW-0238">DNA-binding</keyword>
<reference evidence="9" key="1">
    <citation type="submission" date="2022-10" db="EMBL/GenBank/DDBJ databases">
        <title>Streptomyces beihaiensis sp. nov., a chitin degrading actinobacterium, isolated from shrimp pond soil.</title>
        <authorList>
            <person name="Xie J."/>
            <person name="Shen N."/>
        </authorList>
    </citation>
    <scope>NUCLEOTIDE SEQUENCE</scope>
    <source>
        <strain evidence="9">GXMU-J5</strain>
    </source>
</reference>
<dbReference type="InterPro" id="IPR007627">
    <property type="entry name" value="RNA_pol_sigma70_r2"/>
</dbReference>
<evidence type="ECO:0000256" key="4">
    <source>
        <dbReference type="ARBA" id="ARBA00023125"/>
    </source>
</evidence>
<feature type="domain" description="Putative zinc-finger" evidence="8">
    <location>
        <begin position="195"/>
        <end position="229"/>
    </location>
</feature>
<sequence>MTDGSAAAPIPAVVTEAGTGPAAYARVYEAEQSRLVAYARSLTGSPWLADDLVAEAHFRVWRRLAAGHEIENLPAYLTTTVRHLAATAGRGAARETPVDPQEREGVTIPAQTATGPDPGAHAEGVDLLTRVLARLPRRWVKALWLAEAEGRPLEEVGRGIGAGSGATAVLLHRAREGLREAFLAAHPGTPEDPACQAYWERMPAHVRGAASTRRSEALLAHTDGCDDCRTRLAVLIRVNDRLPALVGPALLVFALGGAGRFLLPPATGSGTAAGAAPTTAHGGGHGSGLLHGVRHAFAGGAKAPAAVVGALGVTVAGAAVAGGLLLTSGGGQAPRERAAAVTSDAPKRTDDAGRAPDRSTAPAVHTPAPRPTQPSRSAQSTPPRQPAPSEQSAQPAPPKPPRSPSGAAVPPAPPAAPRSPAPSGSPDTAPEAPPAPAPTKTRQPATPAPSTPPATPTTPTPTPTPTPTATTPDPMPSTPAPTPDPDLPPTEPTPTAPPGTSDPACHPWVGPLWVCRAG</sequence>
<feature type="region of interest" description="Disordered" evidence="6">
    <location>
        <begin position="327"/>
        <end position="508"/>
    </location>
</feature>
<feature type="region of interest" description="Disordered" evidence="6">
    <location>
        <begin position="268"/>
        <end position="287"/>
    </location>
</feature>
<dbReference type="Pfam" id="PF13490">
    <property type="entry name" value="zf-HC2"/>
    <property type="match status" value="1"/>
</dbReference>
<dbReference type="Gene3D" id="1.10.1740.10">
    <property type="match status" value="1"/>
</dbReference>
<feature type="domain" description="RNA polymerase sigma-70 region 2" evidence="7">
    <location>
        <begin position="28"/>
        <end position="94"/>
    </location>
</feature>
<dbReference type="SUPFAM" id="SSF88659">
    <property type="entry name" value="Sigma3 and sigma4 domains of RNA polymerase sigma factors"/>
    <property type="match status" value="1"/>
</dbReference>
<evidence type="ECO:0000256" key="6">
    <source>
        <dbReference type="SAM" id="MobiDB-lite"/>
    </source>
</evidence>
<gene>
    <name evidence="9" type="ORF">OFY01_15795</name>
</gene>
<dbReference type="PANTHER" id="PTHR43133">
    <property type="entry name" value="RNA POLYMERASE ECF-TYPE SIGMA FACTO"/>
    <property type="match status" value="1"/>
</dbReference>
<evidence type="ECO:0000256" key="1">
    <source>
        <dbReference type="ARBA" id="ARBA00010641"/>
    </source>
</evidence>
<comment type="similarity">
    <text evidence="1">Belongs to the sigma-70 factor family. ECF subfamily.</text>
</comment>
<feature type="compositionally biased region" description="Low complexity" evidence="6">
    <location>
        <begin position="421"/>
        <end position="430"/>
    </location>
</feature>
<dbReference type="PANTHER" id="PTHR43133:SF8">
    <property type="entry name" value="RNA POLYMERASE SIGMA FACTOR HI_1459-RELATED"/>
    <property type="match status" value="1"/>
</dbReference>
<proteinExistence type="inferred from homology"/>
<keyword evidence="5" id="KW-0804">Transcription</keyword>
<dbReference type="EMBL" id="JAPHNL010000168">
    <property type="protein sequence ID" value="MCX3061199.1"/>
    <property type="molecule type" value="Genomic_DNA"/>
</dbReference>
<accession>A0ABT3TW03</accession>
<feature type="compositionally biased region" description="Pro residues" evidence="6">
    <location>
        <begin position="446"/>
        <end position="466"/>
    </location>
</feature>
<dbReference type="InterPro" id="IPR013324">
    <property type="entry name" value="RNA_pol_sigma_r3/r4-like"/>
</dbReference>
<evidence type="ECO:0000256" key="3">
    <source>
        <dbReference type="ARBA" id="ARBA00023082"/>
    </source>
</evidence>
<feature type="compositionally biased region" description="Low complexity" evidence="6">
    <location>
        <begin position="268"/>
        <end position="280"/>
    </location>
</feature>
<feature type="compositionally biased region" description="Pro residues" evidence="6">
    <location>
        <begin position="410"/>
        <end position="420"/>
    </location>
</feature>
<evidence type="ECO:0000256" key="2">
    <source>
        <dbReference type="ARBA" id="ARBA00023015"/>
    </source>
</evidence>
<dbReference type="InterPro" id="IPR036388">
    <property type="entry name" value="WH-like_DNA-bd_sf"/>
</dbReference>
<evidence type="ECO:0000313" key="9">
    <source>
        <dbReference type="EMBL" id="MCX3061199.1"/>
    </source>
</evidence>
<dbReference type="SUPFAM" id="SSF88946">
    <property type="entry name" value="Sigma2 domain of RNA polymerase sigma factors"/>
    <property type="match status" value="1"/>
</dbReference>